<name>A0ABT1E1S2_9ACTN</name>
<dbReference type="EMBL" id="JAMYJR010000053">
    <property type="protein sequence ID" value="MCO8277069.1"/>
    <property type="molecule type" value="Genomic_DNA"/>
</dbReference>
<organism evidence="1 2">
    <name type="scientific">Paractinoplanes aksuensis</name>
    <dbReference type="NCBI Taxonomy" id="2939490"/>
    <lineage>
        <taxon>Bacteria</taxon>
        <taxon>Bacillati</taxon>
        <taxon>Actinomycetota</taxon>
        <taxon>Actinomycetes</taxon>
        <taxon>Micromonosporales</taxon>
        <taxon>Micromonosporaceae</taxon>
        <taxon>Paractinoplanes</taxon>
    </lineage>
</organism>
<protein>
    <recommendedName>
        <fullName evidence="3">Transcriptional regulator</fullName>
    </recommendedName>
</protein>
<evidence type="ECO:0000313" key="2">
    <source>
        <dbReference type="Proteomes" id="UP001523369"/>
    </source>
</evidence>
<accession>A0ABT1E1S2</accession>
<keyword evidence="2" id="KW-1185">Reference proteome</keyword>
<evidence type="ECO:0008006" key="3">
    <source>
        <dbReference type="Google" id="ProtNLM"/>
    </source>
</evidence>
<proteinExistence type="predicted"/>
<sequence>MTNVSTTRWQASMFALMVVARPITNRELRELAGLEITADVRRCADSKILRSSPSEDEPIIKVSERGIHTYSLSARGLAWCESALLDGPPDDAKFPSGVLYAVLERVGQHLARSGTKFKEFFQPDLETWIYAAYADLTSRRPGSWVKLSSLRPRLGTTSRDMVDAALDRMIELPGFHLKSELNQSALTDADREASLRIGGEDRHLLKIEASV</sequence>
<gene>
    <name evidence="1" type="ORF">M1L60_41480</name>
</gene>
<dbReference type="RefSeq" id="WP_253243086.1">
    <property type="nucleotide sequence ID" value="NZ_JAMYJR010000053.1"/>
</dbReference>
<reference evidence="1 2" key="1">
    <citation type="submission" date="2022-06" db="EMBL/GenBank/DDBJ databases">
        <title>New Species of the Genus Actinoplanes, ActinopZanes ferrugineus.</title>
        <authorList>
            <person name="Ding P."/>
        </authorList>
    </citation>
    <scope>NUCLEOTIDE SEQUENCE [LARGE SCALE GENOMIC DNA]</scope>
    <source>
        <strain evidence="1 2">TRM88003</strain>
    </source>
</reference>
<dbReference type="Proteomes" id="UP001523369">
    <property type="component" value="Unassembled WGS sequence"/>
</dbReference>
<comment type="caution">
    <text evidence="1">The sequence shown here is derived from an EMBL/GenBank/DDBJ whole genome shotgun (WGS) entry which is preliminary data.</text>
</comment>
<evidence type="ECO:0000313" key="1">
    <source>
        <dbReference type="EMBL" id="MCO8277069.1"/>
    </source>
</evidence>